<organism evidence="1 2">
    <name type="scientific">Caenorhabditis remanei</name>
    <name type="common">Caenorhabditis vulgaris</name>
    <dbReference type="NCBI Taxonomy" id="31234"/>
    <lineage>
        <taxon>Eukaryota</taxon>
        <taxon>Metazoa</taxon>
        <taxon>Ecdysozoa</taxon>
        <taxon>Nematoda</taxon>
        <taxon>Chromadorea</taxon>
        <taxon>Rhabditida</taxon>
        <taxon>Rhabditina</taxon>
        <taxon>Rhabditomorpha</taxon>
        <taxon>Rhabditoidea</taxon>
        <taxon>Rhabditidae</taxon>
        <taxon>Peloderinae</taxon>
        <taxon>Caenorhabditis</taxon>
    </lineage>
</organism>
<proteinExistence type="predicted"/>
<dbReference type="EMBL" id="WUAV01000005">
    <property type="protein sequence ID" value="KAF1750437.1"/>
    <property type="molecule type" value="Genomic_DNA"/>
</dbReference>
<dbReference type="Proteomes" id="UP000483820">
    <property type="component" value="Chromosome V"/>
</dbReference>
<evidence type="ECO:0000313" key="2">
    <source>
        <dbReference type="Proteomes" id="UP000483820"/>
    </source>
</evidence>
<dbReference type="AlphaFoldDB" id="A0A6A5G642"/>
<gene>
    <name evidence="1" type="ORF">GCK72_016987</name>
</gene>
<dbReference type="RefSeq" id="XP_053580725.1">
    <property type="nucleotide sequence ID" value="XM_053731812.1"/>
</dbReference>
<dbReference type="KEGG" id="crq:GCK72_016987"/>
<evidence type="ECO:0000313" key="1">
    <source>
        <dbReference type="EMBL" id="KAF1750437.1"/>
    </source>
</evidence>
<dbReference type="GeneID" id="78776446"/>
<protein>
    <submittedName>
        <fullName evidence="1">Uncharacterized protein</fullName>
    </submittedName>
</protein>
<sequence length="77" mass="8811">MSSSNRSHLHIRLHHRSLRYIHNGRFVVLSTLKENGLTNMSLENEETCSVGYGSPDKENREEIGGELLGYSDHWAKD</sequence>
<reference evidence="1 2" key="1">
    <citation type="submission" date="2019-12" db="EMBL/GenBank/DDBJ databases">
        <title>Chromosome-level assembly of the Caenorhabditis remanei genome.</title>
        <authorList>
            <person name="Teterina A.A."/>
            <person name="Willis J.H."/>
            <person name="Phillips P.C."/>
        </authorList>
    </citation>
    <scope>NUCLEOTIDE SEQUENCE [LARGE SCALE GENOMIC DNA]</scope>
    <source>
        <strain evidence="1 2">PX506</strain>
        <tissue evidence="1">Whole organism</tissue>
    </source>
</reference>
<dbReference type="CTD" id="78776446"/>
<comment type="caution">
    <text evidence="1">The sequence shown here is derived from an EMBL/GenBank/DDBJ whole genome shotgun (WGS) entry which is preliminary data.</text>
</comment>
<accession>A0A6A5G642</accession>
<name>A0A6A5G642_CAERE</name>